<organism evidence="2 3">
    <name type="scientific">Adineta ricciae</name>
    <name type="common">Rotifer</name>
    <dbReference type="NCBI Taxonomy" id="249248"/>
    <lineage>
        <taxon>Eukaryota</taxon>
        <taxon>Metazoa</taxon>
        <taxon>Spiralia</taxon>
        <taxon>Gnathifera</taxon>
        <taxon>Rotifera</taxon>
        <taxon>Eurotatoria</taxon>
        <taxon>Bdelloidea</taxon>
        <taxon>Adinetida</taxon>
        <taxon>Adinetidae</taxon>
        <taxon>Adineta</taxon>
    </lineage>
</organism>
<proteinExistence type="predicted"/>
<evidence type="ECO:0000256" key="1">
    <source>
        <dbReference type="SAM" id="MobiDB-lite"/>
    </source>
</evidence>
<gene>
    <name evidence="2" type="ORF">XAT740_LOCUS30051</name>
</gene>
<feature type="compositionally biased region" description="Low complexity" evidence="1">
    <location>
        <begin position="22"/>
        <end position="49"/>
    </location>
</feature>
<feature type="region of interest" description="Disordered" evidence="1">
    <location>
        <begin position="103"/>
        <end position="145"/>
    </location>
</feature>
<dbReference type="AlphaFoldDB" id="A0A815FSQ5"/>
<feature type="region of interest" description="Disordered" evidence="1">
    <location>
        <begin position="1"/>
        <end position="77"/>
    </location>
</feature>
<sequence>MSALTNEPTVNDDHSSSRDDQQSQQHTQTQQQRYPSTNSSSRHSTPNSSGGEKQFHFSNNYNADRGSGQNSRTSSVAELATVNNEGFTNYTEIIHHLQSVWNNHNKPADGARRTAHNSGSVSSNDPNNNESISSNYSKDHSQPTS</sequence>
<feature type="compositionally biased region" description="Polar residues" evidence="1">
    <location>
        <begin position="116"/>
        <end position="136"/>
    </location>
</feature>
<name>A0A815FSQ5_ADIRI</name>
<feature type="non-terminal residue" evidence="2">
    <location>
        <position position="1"/>
    </location>
</feature>
<dbReference type="Proteomes" id="UP000663828">
    <property type="component" value="Unassembled WGS sequence"/>
</dbReference>
<accession>A0A815FSQ5</accession>
<evidence type="ECO:0000313" key="3">
    <source>
        <dbReference type="Proteomes" id="UP000663828"/>
    </source>
</evidence>
<feature type="compositionally biased region" description="Polar residues" evidence="1">
    <location>
        <begin position="56"/>
        <end position="77"/>
    </location>
</feature>
<feature type="compositionally biased region" description="Basic and acidic residues" evidence="1">
    <location>
        <begin position="11"/>
        <end position="21"/>
    </location>
</feature>
<comment type="caution">
    <text evidence="2">The sequence shown here is derived from an EMBL/GenBank/DDBJ whole genome shotgun (WGS) entry which is preliminary data.</text>
</comment>
<reference evidence="2" key="1">
    <citation type="submission" date="2021-02" db="EMBL/GenBank/DDBJ databases">
        <authorList>
            <person name="Nowell W R."/>
        </authorList>
    </citation>
    <scope>NUCLEOTIDE SEQUENCE</scope>
</reference>
<dbReference type="EMBL" id="CAJNOR010002653">
    <property type="protein sequence ID" value="CAF1323681.1"/>
    <property type="molecule type" value="Genomic_DNA"/>
</dbReference>
<protein>
    <submittedName>
        <fullName evidence="2">Uncharacterized protein</fullName>
    </submittedName>
</protein>
<evidence type="ECO:0000313" key="2">
    <source>
        <dbReference type="EMBL" id="CAF1323681.1"/>
    </source>
</evidence>
<keyword evidence="3" id="KW-1185">Reference proteome</keyword>